<dbReference type="Pfam" id="PF03591">
    <property type="entry name" value="AzlC"/>
    <property type="match status" value="1"/>
</dbReference>
<evidence type="ECO:0000256" key="6">
    <source>
        <dbReference type="ARBA" id="ARBA00022989"/>
    </source>
</evidence>
<evidence type="ECO:0000256" key="4">
    <source>
        <dbReference type="ARBA" id="ARBA00022475"/>
    </source>
</evidence>
<evidence type="ECO:0000256" key="5">
    <source>
        <dbReference type="ARBA" id="ARBA00022692"/>
    </source>
</evidence>
<evidence type="ECO:0000256" key="8">
    <source>
        <dbReference type="SAM" id="Phobius"/>
    </source>
</evidence>
<dbReference type="InterPro" id="IPR011606">
    <property type="entry name" value="Brnchd-chn_aa_trnsp_permease"/>
</dbReference>
<keyword evidence="4" id="KW-1003">Cell membrane</keyword>
<feature type="transmembrane region" description="Helical" evidence="8">
    <location>
        <begin position="189"/>
        <end position="210"/>
    </location>
</feature>
<dbReference type="Proteomes" id="UP000474024">
    <property type="component" value="Unassembled WGS sequence"/>
</dbReference>
<feature type="transmembrane region" description="Helical" evidence="8">
    <location>
        <begin position="20"/>
        <end position="42"/>
    </location>
</feature>
<evidence type="ECO:0000313" key="10">
    <source>
        <dbReference type="Proteomes" id="UP000474024"/>
    </source>
</evidence>
<accession>A0A6L5YPT3</accession>
<dbReference type="PANTHER" id="PTHR34979:SF1">
    <property type="entry name" value="INNER MEMBRANE PROTEIN YGAZ"/>
    <property type="match status" value="1"/>
</dbReference>
<sequence length="247" mass="26511">MSKLYETKNKTAFREGIRDAVPIGFGYLAVSFSLGIAARKAGLDPFQGFLASFFNNASAGEYAAFTLIAANATYLEIALMTFIANARYILMSCALSQKMSPDTPLIHRFLISFDVTDELFAISIGRPGYLNPYYSYGAFLIALPAWSIGTTLGIITGNILPLRIVSALSVALYGMFLAVIIPPARSNKVILILVILSALCSYLSGVLPVISSLSGGLRTILLTVMISVGAAIFFPIKNPEEDAKDDA</sequence>
<feature type="transmembrane region" description="Helical" evidence="8">
    <location>
        <begin position="162"/>
        <end position="182"/>
    </location>
</feature>
<dbReference type="RefSeq" id="WP_154429469.1">
    <property type="nucleotide sequence ID" value="NZ_VUNI01000006.1"/>
</dbReference>
<evidence type="ECO:0000313" key="9">
    <source>
        <dbReference type="EMBL" id="MST74504.1"/>
    </source>
</evidence>
<evidence type="ECO:0000256" key="2">
    <source>
        <dbReference type="ARBA" id="ARBA00010735"/>
    </source>
</evidence>
<keyword evidence="7 8" id="KW-0472">Membrane</keyword>
<dbReference type="EMBL" id="VUNI01000006">
    <property type="protein sequence ID" value="MST74504.1"/>
    <property type="molecule type" value="Genomic_DNA"/>
</dbReference>
<feature type="transmembrane region" description="Helical" evidence="8">
    <location>
        <begin position="62"/>
        <end position="90"/>
    </location>
</feature>
<name>A0A6L5YPT3_9FIRM</name>
<comment type="similarity">
    <text evidence="2">Belongs to the AzlC family.</text>
</comment>
<protein>
    <submittedName>
        <fullName evidence="9">AzlC family ABC transporter permease</fullName>
    </submittedName>
</protein>
<dbReference type="AlphaFoldDB" id="A0A6L5YPT3"/>
<keyword evidence="6 8" id="KW-1133">Transmembrane helix</keyword>
<proteinExistence type="inferred from homology"/>
<evidence type="ECO:0000256" key="1">
    <source>
        <dbReference type="ARBA" id="ARBA00004651"/>
    </source>
</evidence>
<feature type="transmembrane region" description="Helical" evidence="8">
    <location>
        <begin position="133"/>
        <end position="156"/>
    </location>
</feature>
<gene>
    <name evidence="9" type="ORF">FYJ75_05555</name>
</gene>
<keyword evidence="5 8" id="KW-0812">Transmembrane</keyword>
<comment type="subcellular location">
    <subcellularLocation>
        <location evidence="1">Cell membrane</location>
        <topology evidence="1">Multi-pass membrane protein</topology>
    </subcellularLocation>
</comment>
<keyword evidence="3" id="KW-0813">Transport</keyword>
<dbReference type="GO" id="GO:0005886">
    <property type="term" value="C:plasma membrane"/>
    <property type="evidence" value="ECO:0007669"/>
    <property type="project" value="UniProtKB-SubCell"/>
</dbReference>
<comment type="caution">
    <text evidence="9">The sequence shown here is derived from an EMBL/GenBank/DDBJ whole genome shotgun (WGS) entry which is preliminary data.</text>
</comment>
<evidence type="ECO:0000256" key="7">
    <source>
        <dbReference type="ARBA" id="ARBA00023136"/>
    </source>
</evidence>
<dbReference type="PANTHER" id="PTHR34979">
    <property type="entry name" value="INNER MEMBRANE PROTEIN YGAZ"/>
    <property type="match status" value="1"/>
</dbReference>
<keyword evidence="10" id="KW-1185">Reference proteome</keyword>
<dbReference type="GO" id="GO:1903785">
    <property type="term" value="P:L-valine transmembrane transport"/>
    <property type="evidence" value="ECO:0007669"/>
    <property type="project" value="TreeGrafter"/>
</dbReference>
<reference evidence="9 10" key="1">
    <citation type="submission" date="2019-08" db="EMBL/GenBank/DDBJ databases">
        <title>In-depth cultivation of the pig gut microbiome towards novel bacterial diversity and tailored functional studies.</title>
        <authorList>
            <person name="Wylensek D."/>
            <person name="Hitch T.C.A."/>
            <person name="Clavel T."/>
        </authorList>
    </citation>
    <scope>NUCLEOTIDE SEQUENCE [LARGE SCALE GENOMIC DNA]</scope>
    <source>
        <strain evidence="9 10">MUC/MUC-530-WT-4D</strain>
    </source>
</reference>
<organism evidence="9 10">
    <name type="scientific">Roseburia porci</name>
    <dbReference type="NCBI Taxonomy" id="2605790"/>
    <lineage>
        <taxon>Bacteria</taxon>
        <taxon>Bacillati</taxon>
        <taxon>Bacillota</taxon>
        <taxon>Clostridia</taxon>
        <taxon>Lachnospirales</taxon>
        <taxon>Lachnospiraceae</taxon>
        <taxon>Roseburia</taxon>
    </lineage>
</organism>
<feature type="transmembrane region" description="Helical" evidence="8">
    <location>
        <begin position="216"/>
        <end position="236"/>
    </location>
</feature>
<evidence type="ECO:0000256" key="3">
    <source>
        <dbReference type="ARBA" id="ARBA00022448"/>
    </source>
</evidence>